<keyword evidence="1" id="KW-0812">Transmembrane</keyword>
<dbReference type="Proteomes" id="UP000237655">
    <property type="component" value="Chromosome"/>
</dbReference>
<dbReference type="InterPro" id="IPR018704">
    <property type="entry name" value="SecYEG/CpoB_TPR"/>
</dbReference>
<feature type="domain" description="Ancillary SecYEG translocon subunit/Cell division coordinator CpoB TPR" evidence="2">
    <location>
        <begin position="29"/>
        <end position="139"/>
    </location>
</feature>
<dbReference type="AlphaFoldDB" id="A0A2S0MKM4"/>
<evidence type="ECO:0000256" key="1">
    <source>
        <dbReference type="SAM" id="Phobius"/>
    </source>
</evidence>
<evidence type="ECO:0000259" key="2">
    <source>
        <dbReference type="Pfam" id="PF09976"/>
    </source>
</evidence>
<dbReference type="KEGG" id="thas:C6Y53_00740"/>
<dbReference type="RefSeq" id="WP_106470692.1">
    <property type="nucleotide sequence ID" value="NZ_CP027665.1"/>
</dbReference>
<reference evidence="4" key="1">
    <citation type="submission" date="2018-03" db="EMBL/GenBank/DDBJ databases">
        <title>Genomic analysis of the strain SH-1 isolated from shrimp intestine.</title>
        <authorList>
            <person name="Kim Y.-S."/>
            <person name="Kim S.-E."/>
            <person name="Kim K.-H."/>
        </authorList>
    </citation>
    <scope>NUCLEOTIDE SEQUENCE [LARGE SCALE GENOMIC DNA]</scope>
    <source>
        <strain evidence="4">SH-1</strain>
    </source>
</reference>
<dbReference type="Pfam" id="PF09976">
    <property type="entry name" value="TPR_21"/>
    <property type="match status" value="1"/>
</dbReference>
<name>A0A2S0MKM4_9RHOB</name>
<accession>A0A2S0MKM4</accession>
<evidence type="ECO:0000313" key="3">
    <source>
        <dbReference type="EMBL" id="AVO36377.1"/>
    </source>
</evidence>
<organism evidence="3 4">
    <name type="scientific">Pukyongiella litopenaei</name>
    <dbReference type="NCBI Taxonomy" id="2605946"/>
    <lineage>
        <taxon>Bacteria</taxon>
        <taxon>Pseudomonadati</taxon>
        <taxon>Pseudomonadota</taxon>
        <taxon>Alphaproteobacteria</taxon>
        <taxon>Rhodobacterales</taxon>
        <taxon>Paracoccaceae</taxon>
        <taxon>Pukyongiella</taxon>
    </lineage>
</organism>
<gene>
    <name evidence="3" type="ORF">C6Y53_00740</name>
</gene>
<sequence length="223" mass="23218">MSDTDSFIEEVTEEVRRDRLYALLKRYGWIAVLAILLIVGGAGFNEYRKGQARAAAERLGDDIMAALAPDAAGDRAAALEEIATDSHGGQAIVRMLTAAAQSEAGDRASAVAQLEAVGADGELPAIYRQIATFKALTLQMDSLDEPALRQGFEALAAPGAPLRLLAEEQLALLDISAGDAGAAIGRLNAILQDAEATPDLQQRAVQVIVALGGTPQMPGAAQG</sequence>
<dbReference type="EMBL" id="CP027665">
    <property type="protein sequence ID" value="AVO36377.1"/>
    <property type="molecule type" value="Genomic_DNA"/>
</dbReference>
<proteinExistence type="predicted"/>
<keyword evidence="1" id="KW-1133">Transmembrane helix</keyword>
<evidence type="ECO:0000313" key="4">
    <source>
        <dbReference type="Proteomes" id="UP000237655"/>
    </source>
</evidence>
<protein>
    <recommendedName>
        <fullName evidence="2">Ancillary SecYEG translocon subunit/Cell division coordinator CpoB TPR domain-containing protein</fullName>
    </recommendedName>
</protein>
<keyword evidence="4" id="KW-1185">Reference proteome</keyword>
<feature type="transmembrane region" description="Helical" evidence="1">
    <location>
        <begin position="27"/>
        <end position="44"/>
    </location>
</feature>
<keyword evidence="1" id="KW-0472">Membrane</keyword>